<feature type="domain" description="DUF7115" evidence="1">
    <location>
        <begin position="8"/>
        <end position="111"/>
    </location>
</feature>
<dbReference type="AlphaFoldDB" id="U1NDF4"/>
<evidence type="ECO:0000259" key="1">
    <source>
        <dbReference type="Pfam" id="PF23428"/>
    </source>
</evidence>
<evidence type="ECO:0000313" key="3">
    <source>
        <dbReference type="Proteomes" id="UP000030710"/>
    </source>
</evidence>
<dbReference type="HOGENOM" id="CLU_2056023_0_0_2"/>
<reference evidence="2 3" key="1">
    <citation type="journal article" date="2013" name="PLoS ONE">
        <title>Assembly-driven community genomics of a hypersaline microbial ecosystem.</title>
        <authorList>
            <person name="Podell S."/>
            <person name="Ugalde J.A."/>
            <person name="Narasingarao P."/>
            <person name="Banfield J.F."/>
            <person name="Heidelberg K.B."/>
            <person name="Allen E.E."/>
        </authorList>
    </citation>
    <scope>NUCLEOTIDE SEQUENCE [LARGE SCALE GENOMIC DNA]</scope>
    <source>
        <strain evidence="3">J07HQW2</strain>
    </source>
</reference>
<sequence>MNFDNADSIPQSVRELIDTDQIIARIDLGGGDAIFVTATQTIQYQSQRLLNNELTETYQHDIERIAVSEKRNKPNRTLMYDVADTAESTVTVAQIDDILTSILTGMLHTIHAITSDEIV</sequence>
<dbReference type="Proteomes" id="UP000030710">
    <property type="component" value="Unassembled WGS sequence"/>
</dbReference>
<dbReference type="Pfam" id="PF23428">
    <property type="entry name" value="DUF7115"/>
    <property type="match status" value="1"/>
</dbReference>
<dbReference type="InterPro" id="IPR055539">
    <property type="entry name" value="DUF7115"/>
</dbReference>
<dbReference type="EMBL" id="KE356561">
    <property type="protein sequence ID" value="ERG94995.1"/>
    <property type="molecule type" value="Genomic_DNA"/>
</dbReference>
<protein>
    <recommendedName>
        <fullName evidence="1">DUF7115 domain-containing protein</fullName>
    </recommendedName>
</protein>
<name>U1NDF4_9EURY</name>
<accession>U1NDF4</accession>
<proteinExistence type="predicted"/>
<dbReference type="STRING" id="1238425.J07HQW2_01438"/>
<organism evidence="2 3">
    <name type="scientific">Haloquadratum walsbyi J07HQW2</name>
    <dbReference type="NCBI Taxonomy" id="1238425"/>
    <lineage>
        <taxon>Archaea</taxon>
        <taxon>Methanobacteriati</taxon>
        <taxon>Methanobacteriota</taxon>
        <taxon>Stenosarchaea group</taxon>
        <taxon>Halobacteria</taxon>
        <taxon>Halobacteriales</taxon>
        <taxon>Haloferacaceae</taxon>
        <taxon>Haloquadratum</taxon>
    </lineage>
</organism>
<gene>
    <name evidence="2" type="ORF">J07HQW2_01438</name>
</gene>
<evidence type="ECO:0000313" key="2">
    <source>
        <dbReference type="EMBL" id="ERG94995.1"/>
    </source>
</evidence>
<dbReference type="eggNOG" id="arCOG04660">
    <property type="taxonomic scope" value="Archaea"/>
</dbReference>
<dbReference type="RefSeq" id="WP_021054486.1">
    <property type="nucleotide sequence ID" value="NZ_KE356561.1"/>
</dbReference>